<dbReference type="InterPro" id="IPR055393">
    <property type="entry name" value="Beta-prop_EDC4L"/>
</dbReference>
<evidence type="ECO:0000256" key="6">
    <source>
        <dbReference type="SAM" id="MobiDB-lite"/>
    </source>
</evidence>
<keyword evidence="4" id="KW-0853">WD repeat</keyword>
<name>A0AAE9WB74_9SCHI</name>
<reference evidence="9 10" key="1">
    <citation type="journal article" date="2023" name="G3 (Bethesda)">
        <title>A high-quality reference genome for the fission yeast Schizosaccharomyces osmophilus.</title>
        <authorList>
            <person name="Jia G.S."/>
            <person name="Zhang W.C."/>
            <person name="Liang Y."/>
            <person name="Liu X.H."/>
            <person name="Rhind N."/>
            <person name="Pidoux A."/>
            <person name="Brysch-Herzberg M."/>
            <person name="Du L.L."/>
        </authorList>
    </citation>
    <scope>NUCLEOTIDE SEQUENCE [LARGE SCALE GENOMIC DNA]</scope>
    <source>
        <strain evidence="9 10">CBS 15793</strain>
    </source>
</reference>
<sequence>MNDQDMFRILQKNLNLGTSNISSPSSRNESPAAAPSRVTHASSSPPHSYGANFVSSGNYSNTNANTNSNFNFMTNAVSGQQQEQEDQRPKLLNLFNFGADSVQPQPQLQPSSSPSPSASSPNMPNSRNADALLQALREGNNKKPESSQPVQAQSIPLSHTPSDTTFDIQRSFFGKPSSPPHNPETALSASDLERMLLSSTDRATNSTKANSSGPFLPPRDAFESQTSWNAPSEPSDQKDPSNSSSIFSSSDAVSSSRLDKDSSTSAPSCEVPSDEGDVLFHIDNPGSGDFVWETTINPDSFRTTPFPSDGRFDIAMVERDLDAQDNQLIHTNKDYIAYSLTNEPMVRVIEISTGKSFLLHNNSPHKFVSVVWGDDPNITNHLMVIDTTGQVIIYSIDMATASFKIIFQLSGAQSLSDPIKSRFHWYPNSSRFFAVALSKHIIFFDLDLCQNIPFPISRSIGVIQQLPCFLIDTGISAKEYDFSADGTVFATVDKDALIKIYSVPYTFPSTIEDRPKPSEISPIATFTTRTERGNSKVLEKPINLRFISTPGTSNSRYLIVVYVLNQLITVFDTHAKKVIQKFRFSSPSTPVTTTSFSQLSVDHDRKTLLVGNPPSNTIFFFLFCKEESVSDANDFSSTYDLISASVNSSQAVNADAKFSYVAAKKFNDASCVSFTCCKLLNDSEKYCIVVSTTKGYEYYTLPVFKLERKAEHLALLESKKNWEADVGGVVTGDRPSISPSQSASGVSTPRSQTSVFSKRRKDKGERHETKHKGLPSQSGSSLSSSGYADASMIENIVFGALGTLDKNVQKNYEGLKQLIVNYKTTQEKHFNAVLSAVSSTLTENTGKILESVVDQAIKNAITGEIHEFVEKAMKDHFVTLQDALETKIKNYDQQMRSDFEQHKDTLSDIQDLTNNVIKSQSESDGQFNELTNHIKSLEGCVNSLIAKVEVLEMRDSKEGGSQELGEETQPDINEEVPLSADVAKETAQPEISDAEIGAASPGSKQEAAESTRISELVEQGSVREALSEWCTSPSIENFKVICTLPTESIVENCSSLLLLTFAYHTALCDIYEDELLSKRLEYIAKICLSIDVHDPKIETVIHPVLALAKETLIKQSSNFSPVFQRRLGIVLRAVDGKISEVSPSVQ</sequence>
<dbReference type="PANTHER" id="PTHR15598:SF5">
    <property type="entry name" value="ENHANCER OF MRNA-DECAPPING PROTEIN 4"/>
    <property type="match status" value="1"/>
</dbReference>
<dbReference type="GO" id="GO:0000932">
    <property type="term" value="C:P-body"/>
    <property type="evidence" value="ECO:0007669"/>
    <property type="project" value="UniProtKB-SubCell"/>
</dbReference>
<evidence type="ECO:0000259" key="7">
    <source>
        <dbReference type="Pfam" id="PF22063"/>
    </source>
</evidence>
<keyword evidence="5" id="KW-0677">Repeat</keyword>
<dbReference type="Gene3D" id="2.130.10.10">
    <property type="entry name" value="YVTN repeat-like/Quinoprotein amine dehydrogenase"/>
    <property type="match status" value="1"/>
</dbReference>
<protein>
    <submittedName>
        <fullName evidence="9">p-body assembly protein</fullName>
    </submittedName>
</protein>
<gene>
    <name evidence="9" type="primary">pdc1</name>
    <name evidence="9" type="ORF">SOMG_03816</name>
</gene>
<feature type="compositionally biased region" description="Polar residues" evidence="6">
    <location>
        <begin position="223"/>
        <end position="234"/>
    </location>
</feature>
<feature type="domain" description="EDC4-like protein pdc1 beta-propeller" evidence="8">
    <location>
        <begin position="294"/>
        <end position="667"/>
    </location>
</feature>
<evidence type="ECO:0000313" key="9">
    <source>
        <dbReference type="EMBL" id="WBW73117.1"/>
    </source>
</evidence>
<dbReference type="GO" id="GO:0031087">
    <property type="term" value="P:deadenylation-independent decapping of nuclear-transcribed mRNA"/>
    <property type="evidence" value="ECO:0007669"/>
    <property type="project" value="InterPro"/>
</dbReference>
<comment type="similarity">
    <text evidence="2">Belongs to the WD repeat EDC4 family.</text>
</comment>
<organism evidence="9 10">
    <name type="scientific">Schizosaccharomyces osmophilus</name>
    <dbReference type="NCBI Taxonomy" id="2545709"/>
    <lineage>
        <taxon>Eukaryota</taxon>
        <taxon>Fungi</taxon>
        <taxon>Dikarya</taxon>
        <taxon>Ascomycota</taxon>
        <taxon>Taphrinomycotina</taxon>
        <taxon>Schizosaccharomycetes</taxon>
        <taxon>Schizosaccharomycetales</taxon>
        <taxon>Schizosaccharomycetaceae</taxon>
        <taxon>Schizosaccharomyces</taxon>
    </lineage>
</organism>
<evidence type="ECO:0000313" key="10">
    <source>
        <dbReference type="Proteomes" id="UP001212411"/>
    </source>
</evidence>
<accession>A0AAE9WB74</accession>
<dbReference type="PANTHER" id="PTHR15598">
    <property type="entry name" value="ENHANCER OF MRNA-DECAPPING PROTEIN 4"/>
    <property type="match status" value="1"/>
</dbReference>
<evidence type="ECO:0000256" key="5">
    <source>
        <dbReference type="ARBA" id="ARBA00022737"/>
    </source>
</evidence>
<keyword evidence="10" id="KW-1185">Reference proteome</keyword>
<dbReference type="KEGG" id="som:SOMG_03816"/>
<dbReference type="EMBL" id="CP115612">
    <property type="protein sequence ID" value="WBW73117.1"/>
    <property type="molecule type" value="Genomic_DNA"/>
</dbReference>
<dbReference type="Pfam" id="PF22063">
    <property type="entry name" value="Pdc1_Ge1"/>
    <property type="match status" value="1"/>
</dbReference>
<feature type="region of interest" description="Disordered" evidence="6">
    <location>
        <begin position="956"/>
        <end position="1011"/>
    </location>
</feature>
<dbReference type="RefSeq" id="XP_056037360.1">
    <property type="nucleotide sequence ID" value="XM_056182603.1"/>
</dbReference>
<dbReference type="InterPro" id="IPR054301">
    <property type="entry name" value="Pdc1_Ge1"/>
</dbReference>
<feature type="region of interest" description="Disordered" evidence="6">
    <location>
        <begin position="15"/>
        <end position="60"/>
    </location>
</feature>
<feature type="compositionally biased region" description="Polar residues" evidence="6">
    <location>
        <begin position="146"/>
        <end position="168"/>
    </location>
</feature>
<evidence type="ECO:0000256" key="1">
    <source>
        <dbReference type="ARBA" id="ARBA00004201"/>
    </source>
</evidence>
<evidence type="ECO:0000259" key="8">
    <source>
        <dbReference type="Pfam" id="PF24106"/>
    </source>
</evidence>
<dbReference type="InterPro" id="IPR015943">
    <property type="entry name" value="WD40/YVTN_repeat-like_dom_sf"/>
</dbReference>
<evidence type="ECO:0000256" key="2">
    <source>
        <dbReference type="ARBA" id="ARBA00009639"/>
    </source>
</evidence>
<feature type="compositionally biased region" description="Polar residues" evidence="6">
    <location>
        <begin position="200"/>
        <end position="213"/>
    </location>
</feature>
<keyword evidence="3" id="KW-0963">Cytoplasm</keyword>
<feature type="compositionally biased region" description="Low complexity" evidence="6">
    <location>
        <begin position="101"/>
        <end position="126"/>
    </location>
</feature>
<feature type="compositionally biased region" description="Low complexity" evidence="6">
    <location>
        <begin position="241"/>
        <end position="256"/>
    </location>
</feature>
<feature type="compositionally biased region" description="Low complexity" evidence="6">
    <location>
        <begin position="774"/>
        <end position="785"/>
    </location>
</feature>
<dbReference type="InterPro" id="IPR045152">
    <property type="entry name" value="EDC4-like"/>
</dbReference>
<feature type="region of interest" description="Disordered" evidence="6">
    <location>
        <begin position="100"/>
        <end position="127"/>
    </location>
</feature>
<dbReference type="Pfam" id="PF24106">
    <property type="entry name" value="Beta-prop_EDC4L"/>
    <property type="match status" value="1"/>
</dbReference>
<dbReference type="Proteomes" id="UP001212411">
    <property type="component" value="Chromosome 2"/>
</dbReference>
<feature type="region of interest" description="Disordered" evidence="6">
    <location>
        <begin position="731"/>
        <end position="785"/>
    </location>
</feature>
<dbReference type="AlphaFoldDB" id="A0AAE9WB74"/>
<feature type="region of interest" description="Disordered" evidence="6">
    <location>
        <begin position="140"/>
        <end position="186"/>
    </location>
</feature>
<feature type="domain" description="Pdc1 Ge1" evidence="7">
    <location>
        <begin position="1015"/>
        <end position="1139"/>
    </location>
</feature>
<comment type="subcellular location">
    <subcellularLocation>
        <location evidence="1">Cytoplasm</location>
        <location evidence="1">P-body</location>
    </subcellularLocation>
</comment>
<evidence type="ECO:0000256" key="4">
    <source>
        <dbReference type="ARBA" id="ARBA00022574"/>
    </source>
</evidence>
<dbReference type="GeneID" id="80877292"/>
<dbReference type="SUPFAM" id="SSF50978">
    <property type="entry name" value="WD40 repeat-like"/>
    <property type="match status" value="1"/>
</dbReference>
<feature type="region of interest" description="Disordered" evidence="6">
    <location>
        <begin position="200"/>
        <end position="277"/>
    </location>
</feature>
<evidence type="ECO:0000256" key="3">
    <source>
        <dbReference type="ARBA" id="ARBA00022490"/>
    </source>
</evidence>
<feature type="compositionally biased region" description="Acidic residues" evidence="6">
    <location>
        <begin position="964"/>
        <end position="974"/>
    </location>
</feature>
<feature type="compositionally biased region" description="Low complexity" evidence="6">
    <location>
        <begin position="19"/>
        <end position="37"/>
    </location>
</feature>
<feature type="compositionally biased region" description="Polar residues" evidence="6">
    <location>
        <begin position="737"/>
        <end position="756"/>
    </location>
</feature>
<proteinExistence type="inferred from homology"/>
<dbReference type="InterPro" id="IPR036322">
    <property type="entry name" value="WD40_repeat_dom_sf"/>
</dbReference>